<protein>
    <submittedName>
        <fullName evidence="3">Nucleotide-binding universal stress protein, UspA family</fullName>
    </submittedName>
</protein>
<evidence type="ECO:0000256" key="1">
    <source>
        <dbReference type="ARBA" id="ARBA00008791"/>
    </source>
</evidence>
<sequence>MRAVYATDLSDAIEAAIGDRTCLECLGRYGIDAIDLVTVTSPNVTAGMPGSDVSQRTRNALDRQRNILEREGFEVQTHVVRGTPHRRINGLADRIDADLVIVGSRGQSPLEQRLIGGTARDVARTSVRPLLVQRIVEQDDDHEVADEHLFQRVLYATDFSENAERAFDQFDRLQTATQEALLVHVAPPARRPGSDTVDDAEERLEALADDLRARGIDAQAQVREGVATDEILAAEAEFDPTTILLGARGKSPMRRLLLGSVSEDITAQATSNVLLVPPTRVR</sequence>
<name>A0A1H8RSX0_9EURY</name>
<dbReference type="InterPro" id="IPR006016">
    <property type="entry name" value="UspA"/>
</dbReference>
<evidence type="ECO:0000313" key="3">
    <source>
        <dbReference type="EMBL" id="SEO69561.1"/>
    </source>
</evidence>
<dbReference type="CDD" id="cd00293">
    <property type="entry name" value="USP-like"/>
    <property type="match status" value="2"/>
</dbReference>
<dbReference type="InterPro" id="IPR006015">
    <property type="entry name" value="Universal_stress_UspA"/>
</dbReference>
<dbReference type="PANTHER" id="PTHR46268">
    <property type="entry name" value="STRESS RESPONSE PROTEIN NHAX"/>
    <property type="match status" value="1"/>
</dbReference>
<feature type="domain" description="UspA" evidence="2">
    <location>
        <begin position="150"/>
        <end position="277"/>
    </location>
</feature>
<dbReference type="Pfam" id="PF00582">
    <property type="entry name" value="Usp"/>
    <property type="match status" value="2"/>
</dbReference>
<organism evidence="3 4">
    <name type="scientific">Halorientalis persicus</name>
    <dbReference type="NCBI Taxonomy" id="1367881"/>
    <lineage>
        <taxon>Archaea</taxon>
        <taxon>Methanobacteriati</taxon>
        <taxon>Methanobacteriota</taxon>
        <taxon>Stenosarchaea group</taxon>
        <taxon>Halobacteria</taxon>
        <taxon>Halobacteriales</taxon>
        <taxon>Haloarculaceae</taxon>
        <taxon>Halorientalis</taxon>
    </lineage>
</organism>
<dbReference type="AlphaFoldDB" id="A0A1H8RSX0"/>
<reference evidence="4" key="1">
    <citation type="submission" date="2016-10" db="EMBL/GenBank/DDBJ databases">
        <authorList>
            <person name="Varghese N."/>
            <person name="Submissions S."/>
        </authorList>
    </citation>
    <scope>NUCLEOTIDE SEQUENCE [LARGE SCALE GENOMIC DNA]</scope>
    <source>
        <strain evidence="4">IBRC-M 10043</strain>
    </source>
</reference>
<gene>
    <name evidence="3" type="ORF">SAMN05216388_101723</name>
</gene>
<dbReference type="Proteomes" id="UP000198775">
    <property type="component" value="Unassembled WGS sequence"/>
</dbReference>
<dbReference type="Gene3D" id="3.40.50.620">
    <property type="entry name" value="HUPs"/>
    <property type="match status" value="2"/>
</dbReference>
<accession>A0A1H8RSX0</accession>
<dbReference type="PANTHER" id="PTHR46268:SF26">
    <property type="entry name" value="UNIVERSAL STRESS PROTEIN MJ0577"/>
    <property type="match status" value="1"/>
</dbReference>
<evidence type="ECO:0000313" key="4">
    <source>
        <dbReference type="Proteomes" id="UP000198775"/>
    </source>
</evidence>
<dbReference type="RefSeq" id="WP_092662003.1">
    <property type="nucleotide sequence ID" value="NZ_FOCX01000017.1"/>
</dbReference>
<dbReference type="PRINTS" id="PR01438">
    <property type="entry name" value="UNVRSLSTRESS"/>
</dbReference>
<keyword evidence="4" id="KW-1185">Reference proteome</keyword>
<dbReference type="OrthoDB" id="107030at2157"/>
<evidence type="ECO:0000259" key="2">
    <source>
        <dbReference type="Pfam" id="PF00582"/>
    </source>
</evidence>
<dbReference type="InterPro" id="IPR014729">
    <property type="entry name" value="Rossmann-like_a/b/a_fold"/>
</dbReference>
<dbReference type="SUPFAM" id="SSF52402">
    <property type="entry name" value="Adenine nucleotide alpha hydrolases-like"/>
    <property type="match status" value="2"/>
</dbReference>
<feature type="domain" description="UspA" evidence="2">
    <location>
        <begin position="5"/>
        <end position="132"/>
    </location>
</feature>
<proteinExistence type="inferred from homology"/>
<dbReference type="EMBL" id="FOCX01000017">
    <property type="protein sequence ID" value="SEO69561.1"/>
    <property type="molecule type" value="Genomic_DNA"/>
</dbReference>
<comment type="similarity">
    <text evidence="1">Belongs to the universal stress protein A family.</text>
</comment>